<dbReference type="SUPFAM" id="SSF55785">
    <property type="entry name" value="PYP-like sensor domain (PAS domain)"/>
    <property type="match status" value="1"/>
</dbReference>
<dbReference type="InterPro" id="IPR000014">
    <property type="entry name" value="PAS"/>
</dbReference>
<dbReference type="PROSITE" id="PS50112">
    <property type="entry name" value="PAS"/>
    <property type="match status" value="1"/>
</dbReference>
<feature type="region of interest" description="Disordered" evidence="1">
    <location>
        <begin position="1"/>
        <end position="36"/>
    </location>
</feature>
<evidence type="ECO:0000313" key="4">
    <source>
        <dbReference type="RefSeq" id="XP_030985388.1"/>
    </source>
</evidence>
<dbReference type="SMART" id="SM00091">
    <property type="entry name" value="PAS"/>
    <property type="match status" value="1"/>
</dbReference>
<organism evidence="3 4">
    <name type="scientific">Pyricularia grisea</name>
    <name type="common">Crabgrass-specific blast fungus</name>
    <name type="synonym">Magnaporthe grisea</name>
    <dbReference type="NCBI Taxonomy" id="148305"/>
    <lineage>
        <taxon>Eukaryota</taxon>
        <taxon>Fungi</taxon>
        <taxon>Dikarya</taxon>
        <taxon>Ascomycota</taxon>
        <taxon>Pezizomycotina</taxon>
        <taxon>Sordariomycetes</taxon>
        <taxon>Sordariomycetidae</taxon>
        <taxon>Magnaporthales</taxon>
        <taxon>Pyriculariaceae</taxon>
        <taxon>Pyricularia</taxon>
    </lineage>
</organism>
<evidence type="ECO:0000259" key="2">
    <source>
        <dbReference type="PROSITE" id="PS50112"/>
    </source>
</evidence>
<proteinExistence type="predicted"/>
<dbReference type="RefSeq" id="XP_030985388.1">
    <property type="nucleotide sequence ID" value="XM_031124902.1"/>
</dbReference>
<dbReference type="NCBIfam" id="TIGR00229">
    <property type="entry name" value="sensory_box"/>
    <property type="match status" value="1"/>
</dbReference>
<sequence length="647" mass="69563">MAHRHQQQPSGGLFGFGSPMDMQSSQPPVSQDNSAMSLVDPSMLSHFDTPMQMSLDGDSNVVMAAQQPFQRPMVSNFAHSGTSASISPMSQNAQGLAARPQARPGQINNPSLQNHHQAADSGFSLPSPDEQASPMSGALTATSKQNYGGMPPPPQPSLQQQSTAHGPPGSIVTEYTKRRDWAARTAEELADLQQILDQDGRIKYVSPSVTALTGYTKDEILDVLLQDLIHPDDVGVYLSEMHDAAATGGSIRIYYRLKKKDGTYGVFESTGHAHIATARFSTNPNNQSHFRQAVFLMSRPYPTKNAELLDSFLEHKIENERLRRRIAELRKEEYEDGGEDAQRNWPDGRSEMTSEDATVSVSTGTTPRHAQQQARHSSFGDAKGVGGVLPSDGKLGSAISGILNSALTRENLEDSTARNRQDSIKDKMMRYEGHSHAETIEMLTGLRYKEGERTHGFTSSSDQRDSSAYSHEEDDDLRGAAHVASRHAGESGDVGLFSSILDTIGQRKQNDEIDKEDVDEAAAIKNHKKYFAGDGQDGDVDEHGMGTAAVMQALKMFTGHGGSAVGGGGVSGTHQNEFIGLALGEASKLFDKKASQGLVPEGASKESALMQAGEMALKFCMKSKSDAPATGPGGASGLMGLASQFLK</sequence>
<dbReference type="PANTHER" id="PTHR39477:SF1">
    <property type="entry name" value="BETA-FLANKING PROTEIN"/>
    <property type="match status" value="1"/>
</dbReference>
<dbReference type="GeneID" id="41959811"/>
<feature type="compositionally biased region" description="Polar residues" evidence="1">
    <location>
        <begin position="355"/>
        <end position="376"/>
    </location>
</feature>
<feature type="region of interest" description="Disordered" evidence="1">
    <location>
        <begin position="453"/>
        <end position="485"/>
    </location>
</feature>
<dbReference type="PANTHER" id="PTHR39477">
    <property type="entry name" value="CHROMOSOME 8, WHOLE GENOME SHOTGUN SEQUENCE"/>
    <property type="match status" value="1"/>
</dbReference>
<dbReference type="InterPro" id="IPR013655">
    <property type="entry name" value="PAS_fold_3"/>
</dbReference>
<feature type="region of interest" description="Disordered" evidence="1">
    <location>
        <begin position="80"/>
        <end position="172"/>
    </location>
</feature>
<dbReference type="KEGG" id="pgri:PgNI_04861"/>
<feature type="compositionally biased region" description="Polar residues" evidence="1">
    <location>
        <begin position="21"/>
        <end position="36"/>
    </location>
</feature>
<reference evidence="4" key="2">
    <citation type="submission" date="2019-10" db="EMBL/GenBank/DDBJ databases">
        <authorList>
            <consortium name="NCBI Genome Project"/>
        </authorList>
    </citation>
    <scope>NUCLEOTIDE SEQUENCE</scope>
    <source>
        <strain evidence="4">NI907</strain>
    </source>
</reference>
<gene>
    <name evidence="4" type="ORF">PgNI_04861</name>
</gene>
<dbReference type="Proteomes" id="UP000515153">
    <property type="component" value="Unplaced"/>
</dbReference>
<feature type="region of interest" description="Disordered" evidence="1">
    <location>
        <begin position="333"/>
        <end position="385"/>
    </location>
</feature>
<feature type="compositionally biased region" description="Polar residues" evidence="1">
    <location>
        <begin position="106"/>
        <end position="116"/>
    </location>
</feature>
<reference evidence="4" key="1">
    <citation type="journal article" date="2019" name="Mol. Biol. Evol.">
        <title>Blast fungal genomes show frequent chromosomal changes, gene gains and losses, and effector gene turnover.</title>
        <authorList>
            <person name="Gomez Luciano L.B."/>
            <person name="Jason Tsai I."/>
            <person name="Chuma I."/>
            <person name="Tosa Y."/>
            <person name="Chen Y.H."/>
            <person name="Li J.Y."/>
            <person name="Li M.Y."/>
            <person name="Jade Lu M.Y."/>
            <person name="Nakayashiki H."/>
            <person name="Li W.H."/>
        </authorList>
    </citation>
    <scope>NUCLEOTIDE SEQUENCE</scope>
    <source>
        <strain evidence="4">NI907</strain>
    </source>
</reference>
<dbReference type="CDD" id="cd00130">
    <property type="entry name" value="PAS"/>
    <property type="match status" value="1"/>
</dbReference>
<protein>
    <recommendedName>
        <fullName evidence="2">PAS domain-containing protein</fullName>
    </recommendedName>
</protein>
<evidence type="ECO:0000313" key="3">
    <source>
        <dbReference type="Proteomes" id="UP000515153"/>
    </source>
</evidence>
<feature type="domain" description="PAS" evidence="2">
    <location>
        <begin position="195"/>
        <end position="248"/>
    </location>
</feature>
<feature type="compositionally biased region" description="Basic and acidic residues" evidence="1">
    <location>
        <begin position="340"/>
        <end position="352"/>
    </location>
</feature>
<dbReference type="Gene3D" id="3.30.450.20">
    <property type="entry name" value="PAS domain"/>
    <property type="match status" value="1"/>
</dbReference>
<dbReference type="InterPro" id="IPR035965">
    <property type="entry name" value="PAS-like_dom_sf"/>
</dbReference>
<accession>A0A6P8BDS9</accession>
<dbReference type="AlphaFoldDB" id="A0A6P8BDS9"/>
<dbReference type="Pfam" id="PF08447">
    <property type="entry name" value="PAS_3"/>
    <property type="match status" value="1"/>
</dbReference>
<dbReference type="Pfam" id="PF24845">
    <property type="entry name" value="DUF7721"/>
    <property type="match status" value="1"/>
</dbReference>
<name>A0A6P8BDS9_PYRGI</name>
<dbReference type="InterPro" id="IPR056138">
    <property type="entry name" value="DUF7721"/>
</dbReference>
<evidence type="ECO:0000256" key="1">
    <source>
        <dbReference type="SAM" id="MobiDB-lite"/>
    </source>
</evidence>
<reference evidence="4" key="3">
    <citation type="submission" date="2025-08" db="UniProtKB">
        <authorList>
            <consortium name="RefSeq"/>
        </authorList>
    </citation>
    <scope>IDENTIFICATION</scope>
    <source>
        <strain evidence="4">NI907</strain>
    </source>
</reference>
<feature type="compositionally biased region" description="Polar residues" evidence="1">
    <location>
        <begin position="80"/>
        <end position="94"/>
    </location>
</feature>
<keyword evidence="3" id="KW-1185">Reference proteome</keyword>